<keyword evidence="12" id="KW-1185">Reference proteome</keyword>
<dbReference type="Proteomes" id="UP000663869">
    <property type="component" value="Unassembled WGS sequence"/>
</dbReference>
<evidence type="ECO:0000313" key="3">
    <source>
        <dbReference type="EMBL" id="CAF3121248.1"/>
    </source>
</evidence>
<dbReference type="AlphaFoldDB" id="A0A817Z9F9"/>
<feature type="compositionally biased region" description="Polar residues" evidence="1">
    <location>
        <begin position="340"/>
        <end position="352"/>
    </location>
</feature>
<feature type="compositionally biased region" description="Low complexity" evidence="1">
    <location>
        <begin position="328"/>
        <end position="339"/>
    </location>
</feature>
<evidence type="ECO:0000313" key="4">
    <source>
        <dbReference type="EMBL" id="CAF3390202.1"/>
    </source>
</evidence>
<dbReference type="EMBL" id="CAJOBQ010000358">
    <property type="protein sequence ID" value="CAF4336807.1"/>
    <property type="molecule type" value="Genomic_DNA"/>
</dbReference>
<dbReference type="Proteomes" id="UP000663833">
    <property type="component" value="Unassembled WGS sequence"/>
</dbReference>
<feature type="compositionally biased region" description="Polar residues" evidence="1">
    <location>
        <begin position="381"/>
        <end position="405"/>
    </location>
</feature>
<evidence type="ECO:0000313" key="10">
    <source>
        <dbReference type="EMBL" id="CAF4481462.1"/>
    </source>
</evidence>
<dbReference type="EMBL" id="CAJOBO010000170">
    <property type="protein sequence ID" value="CAF4150897.1"/>
    <property type="molecule type" value="Genomic_DNA"/>
</dbReference>
<name>A0A817Z9F9_9BILA</name>
<gene>
    <name evidence="4" type="ORF">FME351_LOCUS8078</name>
    <name evidence="5" type="ORF">GRG538_LOCUS14990</name>
    <name evidence="8" type="ORF">HFQ381_LOCUS4340</name>
    <name evidence="6" type="ORF">LUA448_LOCUS31226</name>
    <name evidence="10" type="ORF">QYT958_LOCUS3070</name>
    <name evidence="3" type="ORF">TIS948_LOCUS8004</name>
    <name evidence="9" type="ORF">TSG867_LOCUS8599</name>
    <name evidence="7" type="ORF">UJA718_LOCUS2614</name>
</gene>
<reference evidence="4" key="1">
    <citation type="submission" date="2021-02" db="EMBL/GenBank/DDBJ databases">
        <authorList>
            <person name="Nowell W R."/>
        </authorList>
    </citation>
    <scope>NUCLEOTIDE SEQUENCE</scope>
</reference>
<dbReference type="Proteomes" id="UP000663851">
    <property type="component" value="Unassembled WGS sequence"/>
</dbReference>
<feature type="region of interest" description="Disordered" evidence="1">
    <location>
        <begin position="328"/>
        <end position="352"/>
    </location>
</feature>
<dbReference type="Proteomes" id="UP000663872">
    <property type="component" value="Unassembled WGS sequence"/>
</dbReference>
<evidence type="ECO:0000313" key="6">
    <source>
        <dbReference type="EMBL" id="CAF3616958.1"/>
    </source>
</evidence>
<dbReference type="EMBL" id="CAJOBR010000210">
    <property type="protein sequence ID" value="CAF4481462.1"/>
    <property type="molecule type" value="Genomic_DNA"/>
</dbReference>
<feature type="region of interest" description="Disordered" evidence="1">
    <location>
        <begin position="381"/>
        <end position="407"/>
    </location>
</feature>
<keyword evidence="2" id="KW-1133">Transmembrane helix</keyword>
<dbReference type="Proteomes" id="UP000663825">
    <property type="component" value="Unassembled WGS sequence"/>
</dbReference>
<dbReference type="EMBL" id="CAJNYD010004644">
    <property type="protein sequence ID" value="CAF3616958.1"/>
    <property type="molecule type" value="Genomic_DNA"/>
</dbReference>
<dbReference type="EMBL" id="CAJNYT010002318">
    <property type="protein sequence ID" value="CAF3461796.1"/>
    <property type="molecule type" value="Genomic_DNA"/>
</dbReference>
<sequence>MALNGTLLMPYANTITVTTGLSRCDNTTLDLNQTVTDLTNLYQSNISNITSNVFLNISISNFNCSATADMYFQQLITVTQSISIRIQILFASIYYDYINATSYVLNGFIIDPESHLTLSSITINNSLVSDACTASDIARDPICLANSSYPICTLQSNRWTANCSDHLVTTTTLSSVSIIMNNNSLDIATVASGLNSWQIGLACGLSVLFALLIILTVGYLIRRHTHSKQIALSHVDIYNDAHLMHIGKKPQSQAFKRTKTIVQPKQGSKTSISWIYEGDSKNDILKHKNCTHIKPPEPFNQVTFVDHTKIHDPGFSPNLPLQPITPVSVPTSPSNRTVSKAFSTPVTPRPISRTSMNQLKAITDVLQEDKLNDSDNISLNQFWSDNQKKPSTPVSGKSGNVSTADESLHDEDAWMSILDVVNAELAMLDEQDRKNSLM</sequence>
<dbReference type="EMBL" id="CAJOBP010000181">
    <property type="protein sequence ID" value="CAF4136633.1"/>
    <property type="molecule type" value="Genomic_DNA"/>
</dbReference>
<dbReference type="EMBL" id="CAJNYU010000783">
    <property type="protein sequence ID" value="CAF3390202.1"/>
    <property type="molecule type" value="Genomic_DNA"/>
</dbReference>
<dbReference type="Proteomes" id="UP000663873">
    <property type="component" value="Unassembled WGS sequence"/>
</dbReference>
<evidence type="ECO:0000256" key="1">
    <source>
        <dbReference type="SAM" id="MobiDB-lite"/>
    </source>
</evidence>
<evidence type="ECO:0000313" key="8">
    <source>
        <dbReference type="EMBL" id="CAF4150897.1"/>
    </source>
</evidence>
<protein>
    <submittedName>
        <fullName evidence="4">Uncharacterized protein</fullName>
    </submittedName>
</protein>
<keyword evidence="2" id="KW-0472">Membrane</keyword>
<keyword evidence="2" id="KW-0812">Transmembrane</keyword>
<evidence type="ECO:0000313" key="12">
    <source>
        <dbReference type="Proteomes" id="UP000663873"/>
    </source>
</evidence>
<organism evidence="4 11">
    <name type="scientific">Rotaria socialis</name>
    <dbReference type="NCBI Taxonomy" id="392032"/>
    <lineage>
        <taxon>Eukaryota</taxon>
        <taxon>Metazoa</taxon>
        <taxon>Spiralia</taxon>
        <taxon>Gnathifera</taxon>
        <taxon>Rotifera</taxon>
        <taxon>Eurotatoria</taxon>
        <taxon>Bdelloidea</taxon>
        <taxon>Philodinida</taxon>
        <taxon>Philodinidae</taxon>
        <taxon>Rotaria</taxon>
    </lineage>
</organism>
<feature type="transmembrane region" description="Helical" evidence="2">
    <location>
        <begin position="197"/>
        <end position="221"/>
    </location>
</feature>
<evidence type="ECO:0000313" key="11">
    <source>
        <dbReference type="Proteomes" id="UP000663869"/>
    </source>
</evidence>
<dbReference type="Proteomes" id="UP000663862">
    <property type="component" value="Unassembled WGS sequence"/>
</dbReference>
<evidence type="ECO:0000313" key="5">
    <source>
        <dbReference type="EMBL" id="CAF3461796.1"/>
    </source>
</evidence>
<comment type="caution">
    <text evidence="4">The sequence shown here is derived from an EMBL/GenBank/DDBJ whole genome shotgun (WGS) entry which is preliminary data.</text>
</comment>
<dbReference type="OrthoDB" id="10021612at2759"/>
<evidence type="ECO:0000313" key="7">
    <source>
        <dbReference type="EMBL" id="CAF4136633.1"/>
    </source>
</evidence>
<evidence type="ECO:0000256" key="2">
    <source>
        <dbReference type="SAM" id="Phobius"/>
    </source>
</evidence>
<dbReference type="Proteomes" id="UP000663848">
    <property type="component" value="Unassembled WGS sequence"/>
</dbReference>
<dbReference type="EMBL" id="CAJNXB010000999">
    <property type="protein sequence ID" value="CAF3121248.1"/>
    <property type="molecule type" value="Genomic_DNA"/>
</dbReference>
<proteinExistence type="predicted"/>
<accession>A0A817Z9F9</accession>
<evidence type="ECO:0000313" key="9">
    <source>
        <dbReference type="EMBL" id="CAF4336807.1"/>
    </source>
</evidence>